<gene>
    <name evidence="1" type="ORF">BD626DRAFT_581374</name>
</gene>
<dbReference type="Proteomes" id="UP000320762">
    <property type="component" value="Unassembled WGS sequence"/>
</dbReference>
<name>A0A550CV59_9AGAR</name>
<dbReference type="EMBL" id="VDMD01000002">
    <property type="protein sequence ID" value="TRM68676.1"/>
    <property type="molecule type" value="Genomic_DNA"/>
</dbReference>
<protein>
    <submittedName>
        <fullName evidence="1">Uncharacterized protein</fullName>
    </submittedName>
</protein>
<comment type="caution">
    <text evidence="1">The sequence shown here is derived from an EMBL/GenBank/DDBJ whole genome shotgun (WGS) entry which is preliminary data.</text>
</comment>
<evidence type="ECO:0000313" key="2">
    <source>
        <dbReference type="Proteomes" id="UP000320762"/>
    </source>
</evidence>
<reference evidence="1 2" key="1">
    <citation type="journal article" date="2019" name="New Phytol.">
        <title>Comparative genomics reveals unique wood-decay strategies and fruiting body development in the Schizophyllaceae.</title>
        <authorList>
            <person name="Almasi E."/>
            <person name="Sahu N."/>
            <person name="Krizsan K."/>
            <person name="Balint B."/>
            <person name="Kovacs G.M."/>
            <person name="Kiss B."/>
            <person name="Cseklye J."/>
            <person name="Drula E."/>
            <person name="Henrissat B."/>
            <person name="Nagy I."/>
            <person name="Chovatia M."/>
            <person name="Adam C."/>
            <person name="LaButti K."/>
            <person name="Lipzen A."/>
            <person name="Riley R."/>
            <person name="Grigoriev I.V."/>
            <person name="Nagy L.G."/>
        </authorList>
    </citation>
    <scope>NUCLEOTIDE SEQUENCE [LARGE SCALE GENOMIC DNA]</scope>
    <source>
        <strain evidence="1 2">NL-1724</strain>
    </source>
</reference>
<proteinExistence type="predicted"/>
<accession>A0A550CV59</accession>
<organism evidence="1 2">
    <name type="scientific">Schizophyllum amplum</name>
    <dbReference type="NCBI Taxonomy" id="97359"/>
    <lineage>
        <taxon>Eukaryota</taxon>
        <taxon>Fungi</taxon>
        <taxon>Dikarya</taxon>
        <taxon>Basidiomycota</taxon>
        <taxon>Agaricomycotina</taxon>
        <taxon>Agaricomycetes</taxon>
        <taxon>Agaricomycetidae</taxon>
        <taxon>Agaricales</taxon>
        <taxon>Schizophyllaceae</taxon>
        <taxon>Schizophyllum</taxon>
    </lineage>
</organism>
<evidence type="ECO:0000313" key="1">
    <source>
        <dbReference type="EMBL" id="TRM68676.1"/>
    </source>
</evidence>
<keyword evidence="2" id="KW-1185">Reference proteome</keyword>
<sequence>MSGKQAKEPDEIVSYEMSKAWTKPRQTASDKLRERIALEKLISRDSSRIVPATSETAFSPTYPGDFVNFVFQSVSAETLGVHISELSQEDNGSFYGIMAKSTKPGATVGAYASMPALIDAQRFVSFELHSSKADKKEMPEVAALLNSINGPDLVRVKISRFGRSAAFVESAIYNLLRPQLTGGSYTLTHVSLRMSFVSKAQLATYFASDAASYLVSLELHATGKADIKPTVLEALTSNHMFSHLRYLCLRDIKDLDPMDLLDALRLRHGKGCKNPLRAEINDNIDPKISATARTLAIELASTCIF</sequence>
<dbReference type="AlphaFoldDB" id="A0A550CV59"/>